<dbReference type="InterPro" id="IPR029063">
    <property type="entry name" value="SAM-dependent_MTases_sf"/>
</dbReference>
<keyword evidence="5" id="KW-1185">Reference proteome</keyword>
<dbReference type="GO" id="GO:0032259">
    <property type="term" value="P:methylation"/>
    <property type="evidence" value="ECO:0007669"/>
    <property type="project" value="UniProtKB-KW"/>
</dbReference>
<gene>
    <name evidence="4" type="ORF">FD15_GL001119</name>
</gene>
<dbReference type="Proteomes" id="UP000050961">
    <property type="component" value="Unassembled WGS sequence"/>
</dbReference>
<evidence type="ECO:0000256" key="1">
    <source>
        <dbReference type="ARBA" id="ARBA00022603"/>
    </source>
</evidence>
<dbReference type="EMBL" id="AYZF01000013">
    <property type="protein sequence ID" value="KRN05935.1"/>
    <property type="molecule type" value="Genomic_DNA"/>
</dbReference>
<keyword evidence="1 4" id="KW-0489">Methyltransferase</keyword>
<accession>A0A0R2DPC4</accession>
<dbReference type="CDD" id="cd02440">
    <property type="entry name" value="AdoMet_MTases"/>
    <property type="match status" value="1"/>
</dbReference>
<sequence length="206" mass="23247">MALLMTNYYYSKNPDIKHDEQTWDFELLGNNFTFVTDNGVFSKRTVDFGSRLLIENFKINEQIKGDILDVGCGYGPIGLSIAKKYPQYHVDMVDVNELALALAQKNAQKNNVINVSIQTSDIYQQVKKNDYAVIISNPPIRAGKKVVHLILEEAYTHLQKNGKIIIVIQKKQGAPSAKKKLEEVFGNCTVIAKEKGYFILESTKES</sequence>
<dbReference type="eggNOG" id="COG2813">
    <property type="taxonomic scope" value="Bacteria"/>
</dbReference>
<feature type="domain" description="Methyltransferase small" evidence="3">
    <location>
        <begin position="32"/>
        <end position="200"/>
    </location>
</feature>
<reference evidence="4 5" key="1">
    <citation type="journal article" date="2015" name="Genome Announc.">
        <title>Expanding the biotechnology potential of lactobacilli through comparative genomics of 213 strains and associated genera.</title>
        <authorList>
            <person name="Sun Z."/>
            <person name="Harris H.M."/>
            <person name="McCann A."/>
            <person name="Guo C."/>
            <person name="Argimon S."/>
            <person name="Zhang W."/>
            <person name="Yang X."/>
            <person name="Jeffery I.B."/>
            <person name="Cooney J.C."/>
            <person name="Kagawa T.F."/>
            <person name="Liu W."/>
            <person name="Song Y."/>
            <person name="Salvetti E."/>
            <person name="Wrobel A."/>
            <person name="Rasinkangas P."/>
            <person name="Parkhill J."/>
            <person name="Rea M.C."/>
            <person name="O'Sullivan O."/>
            <person name="Ritari J."/>
            <person name="Douillard F.P."/>
            <person name="Paul Ross R."/>
            <person name="Yang R."/>
            <person name="Briner A.E."/>
            <person name="Felis G.E."/>
            <person name="de Vos W.M."/>
            <person name="Barrangou R."/>
            <person name="Klaenhammer T.R."/>
            <person name="Caufield P.W."/>
            <person name="Cui Y."/>
            <person name="Zhang H."/>
            <person name="O'Toole P.W."/>
        </authorList>
    </citation>
    <scope>NUCLEOTIDE SEQUENCE [LARGE SCALE GENOMIC DNA]</scope>
    <source>
        <strain evidence="4 5">DSM 21376</strain>
    </source>
</reference>
<dbReference type="PANTHER" id="PTHR47816:SF4">
    <property type="entry name" value="RIBOSOMAL RNA SMALL SUBUNIT METHYLTRANSFERASE C"/>
    <property type="match status" value="1"/>
</dbReference>
<dbReference type="PATRIC" id="fig|1423806.3.peg.1140"/>
<dbReference type="InterPro" id="IPR046977">
    <property type="entry name" value="RsmC/RlmG"/>
</dbReference>
<dbReference type="SUPFAM" id="SSF53335">
    <property type="entry name" value="S-adenosyl-L-methionine-dependent methyltransferases"/>
    <property type="match status" value="1"/>
</dbReference>
<dbReference type="PANTHER" id="PTHR47816">
    <property type="entry name" value="RIBOSOMAL RNA SMALL SUBUNIT METHYLTRANSFERASE C"/>
    <property type="match status" value="1"/>
</dbReference>
<comment type="caution">
    <text evidence="4">The sequence shown here is derived from an EMBL/GenBank/DDBJ whole genome shotgun (WGS) entry which is preliminary data.</text>
</comment>
<dbReference type="InterPro" id="IPR007848">
    <property type="entry name" value="Small_mtfrase_dom"/>
</dbReference>
<dbReference type="Gene3D" id="3.40.50.150">
    <property type="entry name" value="Vaccinia Virus protein VP39"/>
    <property type="match status" value="1"/>
</dbReference>
<evidence type="ECO:0000313" key="5">
    <source>
        <dbReference type="Proteomes" id="UP000050961"/>
    </source>
</evidence>
<evidence type="ECO:0000256" key="2">
    <source>
        <dbReference type="ARBA" id="ARBA00022679"/>
    </source>
</evidence>
<keyword evidence="2" id="KW-0808">Transferase</keyword>
<protein>
    <submittedName>
        <fullName evidence="4">16S RNA methylase</fullName>
    </submittedName>
</protein>
<dbReference type="GO" id="GO:0008757">
    <property type="term" value="F:S-adenosylmethionine-dependent methyltransferase activity"/>
    <property type="evidence" value="ECO:0007669"/>
    <property type="project" value="InterPro"/>
</dbReference>
<dbReference type="STRING" id="1423806.FD15_GL001119"/>
<proteinExistence type="predicted"/>
<name>A0A0R2DPC4_9LACO</name>
<evidence type="ECO:0000259" key="3">
    <source>
        <dbReference type="Pfam" id="PF05175"/>
    </source>
</evidence>
<dbReference type="Pfam" id="PF05175">
    <property type="entry name" value="MTS"/>
    <property type="match status" value="1"/>
</dbReference>
<evidence type="ECO:0000313" key="4">
    <source>
        <dbReference type="EMBL" id="KRN05935.1"/>
    </source>
</evidence>
<dbReference type="AlphaFoldDB" id="A0A0R2DPC4"/>
<organism evidence="4 5">
    <name type="scientific">Liquorilactobacillus sucicola DSM 21376 = JCM 15457</name>
    <dbReference type="NCBI Taxonomy" id="1423806"/>
    <lineage>
        <taxon>Bacteria</taxon>
        <taxon>Bacillati</taxon>
        <taxon>Bacillota</taxon>
        <taxon>Bacilli</taxon>
        <taxon>Lactobacillales</taxon>
        <taxon>Lactobacillaceae</taxon>
        <taxon>Liquorilactobacillus</taxon>
    </lineage>
</organism>